<keyword evidence="3" id="KW-0963">Cytoplasm</keyword>
<dbReference type="GO" id="GO:0036312">
    <property type="term" value="F:phosphatidylinositol 3-kinase regulatory subunit binding"/>
    <property type="evidence" value="ECO:0007669"/>
    <property type="project" value="Ensembl"/>
</dbReference>
<dbReference type="GO" id="GO:0042802">
    <property type="term" value="F:identical protein binding"/>
    <property type="evidence" value="ECO:0007669"/>
    <property type="project" value="Ensembl"/>
</dbReference>
<dbReference type="RefSeq" id="XP_028594395.1">
    <property type="nucleotide sequence ID" value="XM_028738562.1"/>
</dbReference>
<dbReference type="GeneID" id="114601352"/>
<dbReference type="GO" id="GO:0008283">
    <property type="term" value="P:cell population proliferation"/>
    <property type="evidence" value="ECO:0007669"/>
    <property type="project" value="Ensembl"/>
</dbReference>
<dbReference type="SUPFAM" id="SSF56024">
    <property type="entry name" value="Phospholipase D/nuclease"/>
    <property type="match status" value="1"/>
</dbReference>
<evidence type="ECO:0000313" key="7">
    <source>
        <dbReference type="Proteomes" id="UP000472272"/>
    </source>
</evidence>
<dbReference type="Proteomes" id="UP000472272">
    <property type="component" value="Chromosome 7"/>
</dbReference>
<dbReference type="InterPro" id="IPR012461">
    <property type="entry name" value="SACK1"/>
</dbReference>
<feature type="compositionally biased region" description="Polar residues" evidence="4">
    <location>
        <begin position="340"/>
        <end position="350"/>
    </location>
</feature>
<gene>
    <name evidence="6" type="primary">FAM83A</name>
</gene>
<evidence type="ECO:0000259" key="5">
    <source>
        <dbReference type="Pfam" id="PF07894"/>
    </source>
</evidence>
<evidence type="ECO:0000256" key="3">
    <source>
        <dbReference type="ARBA" id="ARBA00022490"/>
    </source>
</evidence>
<reference evidence="6" key="3">
    <citation type="submission" date="2025-09" db="UniProtKB">
        <authorList>
            <consortium name="Ensembl"/>
        </authorList>
    </citation>
    <scope>IDENTIFICATION</scope>
</reference>
<reference evidence="6" key="2">
    <citation type="submission" date="2025-08" db="UniProtKB">
        <authorList>
            <consortium name="Ensembl"/>
        </authorList>
    </citation>
    <scope>IDENTIFICATION</scope>
</reference>
<feature type="region of interest" description="Disordered" evidence="4">
    <location>
        <begin position="77"/>
        <end position="101"/>
    </location>
</feature>
<evidence type="ECO:0000256" key="2">
    <source>
        <dbReference type="ARBA" id="ARBA00006937"/>
    </source>
</evidence>
<dbReference type="GO" id="GO:1904179">
    <property type="term" value="P:positive regulation of adipose tissue development"/>
    <property type="evidence" value="ECO:0007669"/>
    <property type="project" value="Ensembl"/>
</dbReference>
<evidence type="ECO:0000313" key="6">
    <source>
        <dbReference type="Ensembl" id="ENSPMRP00000028062.1"/>
    </source>
</evidence>
<proteinExistence type="inferred from homology"/>
<dbReference type="InterPro" id="IPR050944">
    <property type="entry name" value="FAM83"/>
</dbReference>
<evidence type="ECO:0000256" key="1">
    <source>
        <dbReference type="ARBA" id="ARBA00004496"/>
    </source>
</evidence>
<accession>A0A670JZA8</accession>
<dbReference type="FunFam" id="3.30.870.10:FF:000004">
    <property type="entry name" value="protein FAM83H isoform X2"/>
    <property type="match status" value="1"/>
</dbReference>
<comment type="similarity">
    <text evidence="2">Belongs to the FAM83 family.</text>
</comment>
<dbReference type="CDD" id="cd09181">
    <property type="entry name" value="PLDc_FAM83A_N"/>
    <property type="match status" value="1"/>
</dbReference>
<dbReference type="PANTHER" id="PTHR16181">
    <property type="entry name" value="PROTEIN FAM83A-RELATED"/>
    <property type="match status" value="1"/>
</dbReference>
<dbReference type="GeneTree" id="ENSGT00940000160768"/>
<dbReference type="CTD" id="84985"/>
<feature type="compositionally biased region" description="Polar residues" evidence="4">
    <location>
        <begin position="320"/>
        <end position="333"/>
    </location>
</feature>
<name>A0A670JZA8_PODMU</name>
<organism evidence="6 7">
    <name type="scientific">Podarcis muralis</name>
    <name type="common">Wall lizard</name>
    <name type="synonym">Lacerta muralis</name>
    <dbReference type="NCBI Taxonomy" id="64176"/>
    <lineage>
        <taxon>Eukaryota</taxon>
        <taxon>Metazoa</taxon>
        <taxon>Chordata</taxon>
        <taxon>Craniata</taxon>
        <taxon>Vertebrata</taxon>
        <taxon>Euteleostomi</taxon>
        <taxon>Lepidosauria</taxon>
        <taxon>Squamata</taxon>
        <taxon>Bifurcata</taxon>
        <taxon>Unidentata</taxon>
        <taxon>Episquamata</taxon>
        <taxon>Laterata</taxon>
        <taxon>Lacertibaenia</taxon>
        <taxon>Lacertidae</taxon>
        <taxon>Podarcis</taxon>
    </lineage>
</organism>
<dbReference type="KEGG" id="pmua:114601352"/>
<dbReference type="GO" id="GO:0005739">
    <property type="term" value="C:mitochondrion"/>
    <property type="evidence" value="ECO:0007669"/>
    <property type="project" value="Ensembl"/>
</dbReference>
<keyword evidence="7" id="KW-1185">Reference proteome</keyword>
<dbReference type="Ensembl" id="ENSPMRT00000029770.1">
    <property type="protein sequence ID" value="ENSPMRP00000028062.1"/>
    <property type="gene ID" value="ENSPMRG00000018110.1"/>
</dbReference>
<sequence>MNRSRHMGKIRRRLEDVKNWSFRLAKLDFSHNESVRLATDALLDGGLQSYLKALDEEGEVDFLSTVEAQYIKRNMREPYYASDTHPDGETGPRQNNDTRSLQSGTYFPLVSESSEPALLHTWSASEKPYLKEKSSATVYFQTDKNSNIRDLIRRCINKTSQVLAILMDVFTDTEIFCDVLEAANKRRVFVYLLLDHSNLKLFTEMCDKLHVAEGHFKNISVRSVTGEVYCAKSGRKFSGQIQEKFIISDWRYVLSGSYSFTWLCGQVHRNFLSKFTGQVVELFDEEFRHLYALSKPVAGLRPPSHTSLFLLNKSTAATQGSLTNSSNQGSLRTPSDPFSCPSNHSGSRSRQPPKAPVRSSHPASPSPLSRVHSFHGYTTYMNPQPNGIQVNYYHRQYISDSPAVLYNKVNIYRPMRMRQEDVKRAQMNPVWRCLHNANLLG</sequence>
<dbReference type="GO" id="GO:0007173">
    <property type="term" value="P:epidermal growth factor receptor signaling pathway"/>
    <property type="evidence" value="ECO:0007669"/>
    <property type="project" value="Ensembl"/>
</dbReference>
<dbReference type="PANTHER" id="PTHR16181:SF29">
    <property type="entry name" value="PROTEIN FAM83A-RELATED"/>
    <property type="match status" value="1"/>
</dbReference>
<dbReference type="AlphaFoldDB" id="A0A670JZA8"/>
<dbReference type="OrthoDB" id="9905385at2759"/>
<feature type="domain" description="Scaffolding anchor of CK1" evidence="5">
    <location>
        <begin position="20"/>
        <end position="296"/>
    </location>
</feature>
<dbReference type="GO" id="GO:0050872">
    <property type="term" value="P:white fat cell differentiation"/>
    <property type="evidence" value="ECO:0007669"/>
    <property type="project" value="Ensembl"/>
</dbReference>
<feature type="compositionally biased region" description="Polar residues" evidence="4">
    <location>
        <begin position="92"/>
        <end position="101"/>
    </location>
</feature>
<evidence type="ECO:0000256" key="4">
    <source>
        <dbReference type="SAM" id="MobiDB-lite"/>
    </source>
</evidence>
<feature type="region of interest" description="Disordered" evidence="4">
    <location>
        <begin position="320"/>
        <end position="369"/>
    </location>
</feature>
<comment type="subcellular location">
    <subcellularLocation>
        <location evidence="1">Cytoplasm</location>
    </subcellularLocation>
</comment>
<protein>
    <submittedName>
        <fullName evidence="6">Family with sequence similarity 83 member A</fullName>
    </submittedName>
</protein>
<dbReference type="Pfam" id="PF07894">
    <property type="entry name" value="SACK1"/>
    <property type="match status" value="1"/>
</dbReference>
<reference evidence="6 7" key="1">
    <citation type="journal article" date="2019" name="Proc. Natl. Acad. Sci. U.S.A.">
        <title>Regulatory changes in pterin and carotenoid genes underlie balanced color polymorphisms in the wall lizard.</title>
        <authorList>
            <person name="Andrade P."/>
            <person name="Pinho C."/>
            <person name="Perez I de Lanuza G."/>
            <person name="Afonso S."/>
            <person name="Brejcha J."/>
            <person name="Rubin C.J."/>
            <person name="Wallerman O."/>
            <person name="Pereira P."/>
            <person name="Sabatino S.J."/>
            <person name="Bellati A."/>
            <person name="Pellitteri-Rosa D."/>
            <person name="Bosakova Z."/>
            <person name="Bunikis I."/>
            <person name="Carretero M.A."/>
            <person name="Feiner N."/>
            <person name="Marsik P."/>
            <person name="Pauperio F."/>
            <person name="Salvi D."/>
            <person name="Soler L."/>
            <person name="While G.M."/>
            <person name="Uller T."/>
            <person name="Font E."/>
            <person name="Andersson L."/>
            <person name="Carneiro M."/>
        </authorList>
    </citation>
    <scope>NUCLEOTIDE SEQUENCE</scope>
</reference>
<dbReference type="GO" id="GO:0019901">
    <property type="term" value="F:protein kinase binding"/>
    <property type="evidence" value="ECO:0007669"/>
    <property type="project" value="Ensembl"/>
</dbReference>
<dbReference type="Gene3D" id="3.30.870.10">
    <property type="entry name" value="Endonuclease Chain A"/>
    <property type="match status" value="1"/>
</dbReference>